<evidence type="ECO:0000313" key="1">
    <source>
        <dbReference type="EMBL" id="KGN53192.1"/>
    </source>
</evidence>
<dbReference type="EMBL" id="CM002925">
    <property type="protein sequence ID" value="KGN53192.1"/>
    <property type="molecule type" value="Genomic_DNA"/>
</dbReference>
<evidence type="ECO:0000313" key="2">
    <source>
        <dbReference type="Proteomes" id="UP000029981"/>
    </source>
</evidence>
<accession>A0A0A0KXQ3</accession>
<gene>
    <name evidence="1" type="ORF">Csa_4G025710</name>
</gene>
<sequence length="73" mass="8471">MPVYDDINERPTFNGSGGTKGIWQFLARNHLMKWGKKVGQMAKTTARLSYWIIGTVIDILCRFSHHYDILWSV</sequence>
<reference evidence="1 2" key="4">
    <citation type="journal article" date="2011" name="BMC Genomics">
        <title>RNA-Seq improves annotation of protein-coding genes in the cucumber genome.</title>
        <authorList>
            <person name="Li Z."/>
            <person name="Zhang Z."/>
            <person name="Yan P."/>
            <person name="Huang S."/>
            <person name="Fei Z."/>
            <person name="Lin K."/>
        </authorList>
    </citation>
    <scope>NUCLEOTIDE SEQUENCE [LARGE SCALE GENOMIC DNA]</scope>
    <source>
        <strain evidence="2">cv. 9930</strain>
    </source>
</reference>
<name>A0A0A0KXQ3_CUCSA</name>
<dbReference type="AlphaFoldDB" id="A0A0A0KXQ3"/>
<proteinExistence type="predicted"/>
<dbReference type="Gramene" id="KGN53192">
    <property type="protein sequence ID" value="KGN53192"/>
    <property type="gene ID" value="Csa_4G025710"/>
</dbReference>
<reference evidence="1 2" key="3">
    <citation type="journal article" date="2010" name="BMC Genomics">
        <title>Transcriptome sequencing and comparative analysis of cucumber flowers with different sex types.</title>
        <authorList>
            <person name="Guo S."/>
            <person name="Zheng Y."/>
            <person name="Joung J.G."/>
            <person name="Liu S."/>
            <person name="Zhang Z."/>
            <person name="Crasta O.R."/>
            <person name="Sobral B.W."/>
            <person name="Xu Y."/>
            <person name="Huang S."/>
            <person name="Fei Z."/>
        </authorList>
    </citation>
    <scope>NUCLEOTIDE SEQUENCE [LARGE SCALE GENOMIC DNA]</scope>
    <source>
        <strain evidence="2">cv. 9930</strain>
    </source>
</reference>
<reference evidence="1 2" key="2">
    <citation type="journal article" date="2009" name="PLoS ONE">
        <title>An integrated genetic and cytogenetic map of the cucumber genome.</title>
        <authorList>
            <person name="Ren Y."/>
            <person name="Zhang Z."/>
            <person name="Liu J."/>
            <person name="Staub J.E."/>
            <person name="Han Y."/>
            <person name="Cheng Z."/>
            <person name="Li X."/>
            <person name="Lu J."/>
            <person name="Miao H."/>
            <person name="Kang H."/>
            <person name="Xie B."/>
            <person name="Gu X."/>
            <person name="Wang X."/>
            <person name="Du Y."/>
            <person name="Jin W."/>
            <person name="Huang S."/>
        </authorList>
    </citation>
    <scope>NUCLEOTIDE SEQUENCE [LARGE SCALE GENOMIC DNA]</scope>
    <source>
        <strain evidence="2">cv. 9930</strain>
    </source>
</reference>
<organism evidence="1 2">
    <name type="scientific">Cucumis sativus</name>
    <name type="common">Cucumber</name>
    <dbReference type="NCBI Taxonomy" id="3659"/>
    <lineage>
        <taxon>Eukaryota</taxon>
        <taxon>Viridiplantae</taxon>
        <taxon>Streptophyta</taxon>
        <taxon>Embryophyta</taxon>
        <taxon>Tracheophyta</taxon>
        <taxon>Spermatophyta</taxon>
        <taxon>Magnoliopsida</taxon>
        <taxon>eudicotyledons</taxon>
        <taxon>Gunneridae</taxon>
        <taxon>Pentapetalae</taxon>
        <taxon>rosids</taxon>
        <taxon>fabids</taxon>
        <taxon>Cucurbitales</taxon>
        <taxon>Cucurbitaceae</taxon>
        <taxon>Benincaseae</taxon>
        <taxon>Cucumis</taxon>
    </lineage>
</organism>
<keyword evidence="2" id="KW-1185">Reference proteome</keyword>
<dbReference type="Proteomes" id="UP000029981">
    <property type="component" value="Chromosome 4"/>
</dbReference>
<dbReference type="eggNOG" id="KOG4197">
    <property type="taxonomic scope" value="Eukaryota"/>
</dbReference>
<reference evidence="1 2" key="1">
    <citation type="journal article" date="2009" name="Nat. Genet.">
        <title>The genome of the cucumber, Cucumis sativus L.</title>
        <authorList>
            <person name="Huang S."/>
            <person name="Li R."/>
            <person name="Zhang Z."/>
            <person name="Li L."/>
            <person name="Gu X."/>
            <person name="Fan W."/>
            <person name="Lucas W.J."/>
            <person name="Wang X."/>
            <person name="Xie B."/>
            <person name="Ni P."/>
            <person name="Ren Y."/>
            <person name="Zhu H."/>
            <person name="Li J."/>
            <person name="Lin K."/>
            <person name="Jin W."/>
            <person name="Fei Z."/>
            <person name="Li G."/>
            <person name="Staub J."/>
            <person name="Kilian A."/>
            <person name="van der Vossen E.A."/>
            <person name="Wu Y."/>
            <person name="Guo J."/>
            <person name="He J."/>
            <person name="Jia Z."/>
            <person name="Ren Y."/>
            <person name="Tian G."/>
            <person name="Lu Y."/>
            <person name="Ruan J."/>
            <person name="Qian W."/>
            <person name="Wang M."/>
            <person name="Huang Q."/>
            <person name="Li B."/>
            <person name="Xuan Z."/>
            <person name="Cao J."/>
            <person name="Asan"/>
            <person name="Wu Z."/>
            <person name="Zhang J."/>
            <person name="Cai Q."/>
            <person name="Bai Y."/>
            <person name="Zhao B."/>
            <person name="Han Y."/>
            <person name="Li Y."/>
            <person name="Li X."/>
            <person name="Wang S."/>
            <person name="Shi Q."/>
            <person name="Liu S."/>
            <person name="Cho W.K."/>
            <person name="Kim J.Y."/>
            <person name="Xu Y."/>
            <person name="Heller-Uszynska K."/>
            <person name="Miao H."/>
            <person name="Cheng Z."/>
            <person name="Zhang S."/>
            <person name="Wu J."/>
            <person name="Yang Y."/>
            <person name="Kang H."/>
            <person name="Li M."/>
            <person name="Liang H."/>
            <person name="Ren X."/>
            <person name="Shi Z."/>
            <person name="Wen M."/>
            <person name="Jian M."/>
            <person name="Yang H."/>
            <person name="Zhang G."/>
            <person name="Yang Z."/>
            <person name="Chen R."/>
            <person name="Liu S."/>
            <person name="Li J."/>
            <person name="Ma L."/>
            <person name="Liu H."/>
            <person name="Zhou Y."/>
            <person name="Zhao J."/>
            <person name="Fang X."/>
            <person name="Li G."/>
            <person name="Fang L."/>
            <person name="Li Y."/>
            <person name="Liu D."/>
            <person name="Zheng H."/>
            <person name="Zhang Y."/>
            <person name="Qin N."/>
            <person name="Li Z."/>
            <person name="Yang G."/>
            <person name="Yang S."/>
            <person name="Bolund L."/>
            <person name="Kristiansen K."/>
            <person name="Zheng H."/>
            <person name="Li S."/>
            <person name="Zhang X."/>
            <person name="Yang H."/>
            <person name="Wang J."/>
            <person name="Sun R."/>
            <person name="Zhang B."/>
            <person name="Jiang S."/>
            <person name="Wang J."/>
            <person name="Du Y."/>
            <person name="Li S."/>
        </authorList>
    </citation>
    <scope>NUCLEOTIDE SEQUENCE [LARGE SCALE GENOMIC DNA]</scope>
    <source>
        <strain evidence="2">cv. 9930</strain>
    </source>
</reference>
<protein>
    <submittedName>
        <fullName evidence="1">Uncharacterized protein</fullName>
    </submittedName>
</protein>